<gene>
    <name evidence="2" type="ORF">QBC38DRAFT_489820</name>
</gene>
<feature type="chain" id="PRO_5043001606" description="Secreted protein" evidence="1">
    <location>
        <begin position="26"/>
        <end position="73"/>
    </location>
</feature>
<reference evidence="2" key="2">
    <citation type="submission" date="2023-05" db="EMBL/GenBank/DDBJ databases">
        <authorList>
            <consortium name="Lawrence Berkeley National Laboratory"/>
            <person name="Steindorff A."/>
            <person name="Hensen N."/>
            <person name="Bonometti L."/>
            <person name="Westerberg I."/>
            <person name="Brannstrom I.O."/>
            <person name="Guillou S."/>
            <person name="Cros-Aarteil S."/>
            <person name="Calhoun S."/>
            <person name="Haridas S."/>
            <person name="Kuo A."/>
            <person name="Mondo S."/>
            <person name="Pangilinan J."/>
            <person name="Riley R."/>
            <person name="Labutti K."/>
            <person name="Andreopoulos B."/>
            <person name="Lipzen A."/>
            <person name="Chen C."/>
            <person name="Yanf M."/>
            <person name="Daum C."/>
            <person name="Ng V."/>
            <person name="Clum A."/>
            <person name="Ohm R."/>
            <person name="Martin F."/>
            <person name="Silar P."/>
            <person name="Natvig D."/>
            <person name="Lalanne C."/>
            <person name="Gautier V."/>
            <person name="Ament-Velasquez S.L."/>
            <person name="Kruys A."/>
            <person name="Hutchinson M.I."/>
            <person name="Powell A.J."/>
            <person name="Barry K."/>
            <person name="Miller A.N."/>
            <person name="Grigoriev I.V."/>
            <person name="Debuchy R."/>
            <person name="Gladieux P."/>
            <person name="Thoren M.H."/>
            <person name="Johannesson H."/>
        </authorList>
    </citation>
    <scope>NUCLEOTIDE SEQUENCE</scope>
    <source>
        <strain evidence="2">CBS 990.96</strain>
    </source>
</reference>
<evidence type="ECO:0008006" key="4">
    <source>
        <dbReference type="Google" id="ProtNLM"/>
    </source>
</evidence>
<feature type="signal peptide" evidence="1">
    <location>
        <begin position="1"/>
        <end position="25"/>
    </location>
</feature>
<reference evidence="2" key="1">
    <citation type="journal article" date="2023" name="Mol. Phylogenet. Evol.">
        <title>Genome-scale phylogeny and comparative genomics of the fungal order Sordariales.</title>
        <authorList>
            <person name="Hensen N."/>
            <person name="Bonometti L."/>
            <person name="Westerberg I."/>
            <person name="Brannstrom I.O."/>
            <person name="Guillou S."/>
            <person name="Cros-Aarteil S."/>
            <person name="Calhoun S."/>
            <person name="Haridas S."/>
            <person name="Kuo A."/>
            <person name="Mondo S."/>
            <person name="Pangilinan J."/>
            <person name="Riley R."/>
            <person name="LaButti K."/>
            <person name="Andreopoulos B."/>
            <person name="Lipzen A."/>
            <person name="Chen C."/>
            <person name="Yan M."/>
            <person name="Daum C."/>
            <person name="Ng V."/>
            <person name="Clum A."/>
            <person name="Steindorff A."/>
            <person name="Ohm R.A."/>
            <person name="Martin F."/>
            <person name="Silar P."/>
            <person name="Natvig D.O."/>
            <person name="Lalanne C."/>
            <person name="Gautier V."/>
            <person name="Ament-Velasquez S.L."/>
            <person name="Kruys A."/>
            <person name="Hutchinson M.I."/>
            <person name="Powell A.J."/>
            <person name="Barry K."/>
            <person name="Miller A.N."/>
            <person name="Grigoriev I.V."/>
            <person name="Debuchy R."/>
            <person name="Gladieux P."/>
            <person name="Hiltunen Thoren M."/>
            <person name="Johannesson H."/>
        </authorList>
    </citation>
    <scope>NUCLEOTIDE SEQUENCE</scope>
    <source>
        <strain evidence="2">CBS 990.96</strain>
    </source>
</reference>
<dbReference type="EMBL" id="MU865471">
    <property type="protein sequence ID" value="KAK4222439.1"/>
    <property type="molecule type" value="Genomic_DNA"/>
</dbReference>
<proteinExistence type="predicted"/>
<comment type="caution">
    <text evidence="2">The sequence shown here is derived from an EMBL/GenBank/DDBJ whole genome shotgun (WGS) entry which is preliminary data.</text>
</comment>
<sequence length="73" mass="8299">MMNFVWVHFPFSFVYILCLCTPVPACPALKMFGSFREYEMTVGKTAKSSRAYSSSLQPTRIQPPSHHILLFGP</sequence>
<evidence type="ECO:0000313" key="2">
    <source>
        <dbReference type="EMBL" id="KAK4222439.1"/>
    </source>
</evidence>
<protein>
    <recommendedName>
        <fullName evidence="4">Secreted protein</fullName>
    </recommendedName>
</protein>
<keyword evidence="1" id="KW-0732">Signal</keyword>
<accession>A0AAN6YNC4</accession>
<name>A0AAN6YNC4_9PEZI</name>
<keyword evidence="3" id="KW-1185">Reference proteome</keyword>
<evidence type="ECO:0000256" key="1">
    <source>
        <dbReference type="SAM" id="SignalP"/>
    </source>
</evidence>
<dbReference type="AlphaFoldDB" id="A0AAN6YNC4"/>
<evidence type="ECO:0000313" key="3">
    <source>
        <dbReference type="Proteomes" id="UP001301958"/>
    </source>
</evidence>
<dbReference type="Proteomes" id="UP001301958">
    <property type="component" value="Unassembled WGS sequence"/>
</dbReference>
<organism evidence="2 3">
    <name type="scientific">Podospora fimiseda</name>
    <dbReference type="NCBI Taxonomy" id="252190"/>
    <lineage>
        <taxon>Eukaryota</taxon>
        <taxon>Fungi</taxon>
        <taxon>Dikarya</taxon>
        <taxon>Ascomycota</taxon>
        <taxon>Pezizomycotina</taxon>
        <taxon>Sordariomycetes</taxon>
        <taxon>Sordariomycetidae</taxon>
        <taxon>Sordariales</taxon>
        <taxon>Podosporaceae</taxon>
        <taxon>Podospora</taxon>
    </lineage>
</organism>